<keyword evidence="2" id="KW-1185">Reference proteome</keyword>
<evidence type="ECO:0000313" key="1">
    <source>
        <dbReference type="EMBL" id="MBB5149159.1"/>
    </source>
</evidence>
<dbReference type="EMBL" id="JACHGZ010000015">
    <property type="protein sequence ID" value="MBB5149159.1"/>
    <property type="molecule type" value="Genomic_DNA"/>
</dbReference>
<dbReference type="Pfam" id="PF11553">
    <property type="entry name" value="DUF3231"/>
    <property type="match status" value="1"/>
</dbReference>
<organism evidence="1 2">
    <name type="scientific">Ureibacillus thermosphaericus</name>
    <dbReference type="NCBI Taxonomy" id="51173"/>
    <lineage>
        <taxon>Bacteria</taxon>
        <taxon>Bacillati</taxon>
        <taxon>Bacillota</taxon>
        <taxon>Bacilli</taxon>
        <taxon>Bacillales</taxon>
        <taxon>Caryophanaceae</taxon>
        <taxon>Ureibacillus</taxon>
    </lineage>
</organism>
<reference evidence="1 2" key="1">
    <citation type="submission" date="2020-08" db="EMBL/GenBank/DDBJ databases">
        <title>Genomic Encyclopedia of Type Strains, Phase IV (KMG-IV): sequencing the most valuable type-strain genomes for metagenomic binning, comparative biology and taxonomic classification.</title>
        <authorList>
            <person name="Goeker M."/>
        </authorList>
    </citation>
    <scope>NUCLEOTIDE SEQUENCE [LARGE SCALE GENOMIC DNA]</scope>
    <source>
        <strain evidence="1 2">DSM 10633</strain>
    </source>
</reference>
<comment type="caution">
    <text evidence="1">The sequence shown here is derived from an EMBL/GenBank/DDBJ whole genome shotgun (WGS) entry which is preliminary data.</text>
</comment>
<evidence type="ECO:0000313" key="2">
    <source>
        <dbReference type="Proteomes" id="UP000557217"/>
    </source>
</evidence>
<name>A0A840PRP9_URETH</name>
<dbReference type="Proteomes" id="UP000557217">
    <property type="component" value="Unassembled WGS sequence"/>
</dbReference>
<dbReference type="AlphaFoldDB" id="A0A840PRP9"/>
<proteinExistence type="predicted"/>
<dbReference type="RefSeq" id="WP_016838438.1">
    <property type="nucleotide sequence ID" value="NZ_JAAXPW010000016.1"/>
</dbReference>
<accession>A0A840PRP9</accession>
<dbReference type="InterPro" id="IPR021617">
    <property type="entry name" value="DUF3231"/>
</dbReference>
<protein>
    <recommendedName>
        <fullName evidence="3">DUF3231 family protein</fullName>
    </recommendedName>
</protein>
<evidence type="ECO:0008006" key="3">
    <source>
        <dbReference type="Google" id="ProtNLM"/>
    </source>
</evidence>
<dbReference type="InterPro" id="IPR012347">
    <property type="entry name" value="Ferritin-like"/>
</dbReference>
<sequence length="168" mass="18391">MGILGKNPKDEPLHYGEIFAIWTNVLGNNGMIAYYQTLYNHTGDEDLAKIIEEAIQGMQEENRQLTNLLKVNGVSLPPAPPERANANIEDIPVGAKFNDPEIAAKISADLAAGLVACSQAIGVSIREDIAIMYGQFHAAKAQLGAKLLRLNKEKGWLVYPPLHFSPRE</sequence>
<dbReference type="Gene3D" id="1.20.1260.10">
    <property type="match status" value="1"/>
</dbReference>
<gene>
    <name evidence="1" type="ORF">HNR36_001546</name>
</gene>